<proteinExistence type="predicted"/>
<feature type="coiled-coil region" evidence="1">
    <location>
        <begin position="85"/>
        <end position="112"/>
    </location>
</feature>
<protein>
    <submittedName>
        <fullName evidence="3">Uncharacterized protein</fullName>
    </submittedName>
</protein>
<dbReference type="RefSeq" id="WP_081849518.1">
    <property type="nucleotide sequence ID" value="NZ_ANIE01000005.1"/>
</dbReference>
<keyword evidence="1" id="KW-0175">Coiled coil</keyword>
<dbReference type="STRING" id="1137280.D777_01894"/>
<evidence type="ECO:0000256" key="1">
    <source>
        <dbReference type="SAM" id="Coils"/>
    </source>
</evidence>
<keyword evidence="2" id="KW-0472">Membrane</keyword>
<sequence length="141" mass="16338">MMSDSKQFVLVMVVATLFVGWLGWRGFEVISLNERLKADEIVSSYPYQHRVLRVEGNTAIMSSLRSLTTSTQQALEAVFPSMKNLGDNNREWQRAERELAQLQARSAEIVLESPGIDRIRWELDRNWYHLQTMKSKYDTGL</sequence>
<dbReference type="OrthoDB" id="9181276at2"/>
<dbReference type="Proteomes" id="UP000035057">
    <property type="component" value="Unassembled WGS sequence"/>
</dbReference>
<dbReference type="AlphaFoldDB" id="A0A072NEM1"/>
<dbReference type="PATRIC" id="fig|1137280.3.peg.1710"/>
<dbReference type="EMBL" id="ANIE01000005">
    <property type="protein sequence ID" value="KEF31545.1"/>
    <property type="molecule type" value="Genomic_DNA"/>
</dbReference>
<feature type="transmembrane region" description="Helical" evidence="2">
    <location>
        <begin position="7"/>
        <end position="24"/>
    </location>
</feature>
<evidence type="ECO:0000313" key="3">
    <source>
        <dbReference type="EMBL" id="KEF31545.1"/>
    </source>
</evidence>
<accession>A0A072NEM1</accession>
<name>A0A072NEM1_9GAMM</name>
<evidence type="ECO:0000313" key="4">
    <source>
        <dbReference type="Proteomes" id="UP000035057"/>
    </source>
</evidence>
<comment type="caution">
    <text evidence="3">The sequence shown here is derived from an EMBL/GenBank/DDBJ whole genome shotgun (WGS) entry which is preliminary data.</text>
</comment>
<keyword evidence="2" id="KW-1133">Transmembrane helix</keyword>
<reference evidence="3 4" key="1">
    <citation type="submission" date="2012-12" db="EMBL/GenBank/DDBJ databases">
        <title>Genome assembly of Marinobacter sp. AK21.</title>
        <authorList>
            <person name="Khatri I."/>
            <person name="Kumar R."/>
            <person name="Vaidya B."/>
            <person name="Subramanian S."/>
            <person name="Pinnaka A."/>
        </authorList>
    </citation>
    <scope>NUCLEOTIDE SEQUENCE [LARGE SCALE GENOMIC DNA]</scope>
    <source>
        <strain evidence="3 4">AK21</strain>
    </source>
</reference>
<gene>
    <name evidence="3" type="ORF">D777_01894</name>
</gene>
<evidence type="ECO:0000256" key="2">
    <source>
        <dbReference type="SAM" id="Phobius"/>
    </source>
</evidence>
<organism evidence="3 4">
    <name type="scientific">Marinobacter nitratireducens</name>
    <dbReference type="NCBI Taxonomy" id="1137280"/>
    <lineage>
        <taxon>Bacteria</taxon>
        <taxon>Pseudomonadati</taxon>
        <taxon>Pseudomonadota</taxon>
        <taxon>Gammaproteobacteria</taxon>
        <taxon>Pseudomonadales</taxon>
        <taxon>Marinobacteraceae</taxon>
        <taxon>Marinobacter</taxon>
    </lineage>
</organism>
<keyword evidence="4" id="KW-1185">Reference proteome</keyword>
<keyword evidence="2" id="KW-0812">Transmembrane</keyword>